<dbReference type="AlphaFoldDB" id="A0A382T319"/>
<proteinExistence type="predicted"/>
<protein>
    <submittedName>
        <fullName evidence="1">Uncharacterized protein</fullName>
    </submittedName>
</protein>
<evidence type="ECO:0000313" key="1">
    <source>
        <dbReference type="EMBL" id="SVD15877.1"/>
    </source>
</evidence>
<reference evidence="1" key="1">
    <citation type="submission" date="2018-05" db="EMBL/GenBank/DDBJ databases">
        <authorList>
            <person name="Lanie J.A."/>
            <person name="Ng W.-L."/>
            <person name="Kazmierczak K.M."/>
            <person name="Andrzejewski T.M."/>
            <person name="Davidsen T.M."/>
            <person name="Wayne K.J."/>
            <person name="Tettelin H."/>
            <person name="Glass J.I."/>
            <person name="Rusch D."/>
            <person name="Podicherti R."/>
            <person name="Tsui H.-C.T."/>
            <person name="Winkler M.E."/>
        </authorList>
    </citation>
    <scope>NUCLEOTIDE SEQUENCE</scope>
</reference>
<name>A0A382T319_9ZZZZ</name>
<feature type="non-terminal residue" evidence="1">
    <location>
        <position position="1"/>
    </location>
</feature>
<sequence length="45" mass="5311">LNYSKCIFLIKSLGTCDIRTDTPFVIQFECLFLYNLLPWLYCQSS</sequence>
<organism evidence="1">
    <name type="scientific">marine metagenome</name>
    <dbReference type="NCBI Taxonomy" id="408172"/>
    <lineage>
        <taxon>unclassified sequences</taxon>
        <taxon>metagenomes</taxon>
        <taxon>ecological metagenomes</taxon>
    </lineage>
</organism>
<dbReference type="EMBL" id="UINC01133128">
    <property type="protein sequence ID" value="SVD15877.1"/>
    <property type="molecule type" value="Genomic_DNA"/>
</dbReference>
<accession>A0A382T319</accession>
<gene>
    <name evidence="1" type="ORF">METZ01_LOCUS368731</name>
</gene>